<dbReference type="EC" id="4.2.1.136" evidence="6"/>
<dbReference type="Pfam" id="PF01256">
    <property type="entry name" value="Carb_kinase"/>
    <property type="match status" value="1"/>
</dbReference>
<evidence type="ECO:0000259" key="7">
    <source>
        <dbReference type="PROSITE" id="PS51383"/>
    </source>
</evidence>
<keyword evidence="4 6" id="KW-0520">NAD</keyword>
<evidence type="ECO:0000256" key="1">
    <source>
        <dbReference type="ARBA" id="ARBA00022741"/>
    </source>
</evidence>
<keyword evidence="5 6" id="KW-0456">Lyase</keyword>
<dbReference type="HAMAP" id="MF_01965">
    <property type="entry name" value="NADHX_dehydratase"/>
    <property type="match status" value="1"/>
</dbReference>
<gene>
    <name evidence="6" type="primary">nnrD</name>
    <name evidence="8" type="ORF">EV186_102571</name>
</gene>
<reference evidence="8 9" key="1">
    <citation type="submission" date="2019-03" db="EMBL/GenBank/DDBJ databases">
        <title>Genomic Encyclopedia of Type Strains, Phase IV (KMG-IV): sequencing the most valuable type-strain genomes for metagenomic binning, comparative biology and taxonomic classification.</title>
        <authorList>
            <person name="Goeker M."/>
        </authorList>
    </citation>
    <scope>NUCLEOTIDE SEQUENCE [LARGE SCALE GENOMIC DNA]</scope>
    <source>
        <strain evidence="8 9">DSM 45361</strain>
    </source>
</reference>
<dbReference type="GO" id="GO:0046496">
    <property type="term" value="P:nicotinamide nucleotide metabolic process"/>
    <property type="evidence" value="ECO:0007669"/>
    <property type="project" value="UniProtKB-UniRule"/>
</dbReference>
<dbReference type="InterPro" id="IPR000631">
    <property type="entry name" value="CARKD"/>
</dbReference>
<comment type="function">
    <text evidence="6">Catalyzes the dehydration of the S-form of NAD(P)HX at the expense of ADP, which is converted to AMP. Together with NAD(P)HX epimerase, which catalyzes the epimerization of the S- and R-forms, the enzyme allows the repair of both epimers of NAD(P)HX, a damaged form of NAD(P)H that is a result of enzymatic or heat-dependent hydration.</text>
</comment>
<comment type="caution">
    <text evidence="6">Lacks conserved residue(s) required for the propagation of feature annotation.</text>
</comment>
<dbReference type="GO" id="GO:0110051">
    <property type="term" value="P:metabolite repair"/>
    <property type="evidence" value="ECO:0007669"/>
    <property type="project" value="TreeGrafter"/>
</dbReference>
<dbReference type="GO" id="GO:0052856">
    <property type="term" value="F:NAD(P)HX epimerase activity"/>
    <property type="evidence" value="ECO:0007669"/>
    <property type="project" value="TreeGrafter"/>
</dbReference>
<evidence type="ECO:0000256" key="6">
    <source>
        <dbReference type="HAMAP-Rule" id="MF_01965"/>
    </source>
</evidence>
<keyword evidence="3 6" id="KW-0521">NADP</keyword>
<dbReference type="GO" id="GO:0016301">
    <property type="term" value="F:kinase activity"/>
    <property type="evidence" value="ECO:0007669"/>
    <property type="project" value="UniProtKB-KW"/>
</dbReference>
<dbReference type="CDD" id="cd01171">
    <property type="entry name" value="YXKO-related"/>
    <property type="match status" value="1"/>
</dbReference>
<dbReference type="InterPro" id="IPR029056">
    <property type="entry name" value="Ribokinase-like"/>
</dbReference>
<comment type="catalytic activity">
    <reaction evidence="6">
        <text>(6S)-NADPHX + ADP = AMP + phosphate + NADPH + H(+)</text>
        <dbReference type="Rhea" id="RHEA:32235"/>
        <dbReference type="ChEBI" id="CHEBI:15378"/>
        <dbReference type="ChEBI" id="CHEBI:43474"/>
        <dbReference type="ChEBI" id="CHEBI:57783"/>
        <dbReference type="ChEBI" id="CHEBI:64076"/>
        <dbReference type="ChEBI" id="CHEBI:456215"/>
        <dbReference type="ChEBI" id="CHEBI:456216"/>
        <dbReference type="EC" id="4.2.1.136"/>
    </reaction>
</comment>
<evidence type="ECO:0000256" key="5">
    <source>
        <dbReference type="ARBA" id="ARBA00023239"/>
    </source>
</evidence>
<dbReference type="EMBL" id="SNXZ01000002">
    <property type="protein sequence ID" value="TDQ00705.1"/>
    <property type="molecule type" value="Genomic_DNA"/>
</dbReference>
<feature type="binding site" evidence="6">
    <location>
        <position position="44"/>
    </location>
    <ligand>
        <name>(6S)-NADPHX</name>
        <dbReference type="ChEBI" id="CHEBI:64076"/>
    </ligand>
</feature>
<evidence type="ECO:0000256" key="3">
    <source>
        <dbReference type="ARBA" id="ARBA00022857"/>
    </source>
</evidence>
<name>A0A4R6SG79_LABRH</name>
<protein>
    <recommendedName>
        <fullName evidence="6">ADP-dependent (S)-NAD(P)H-hydrate dehydratase</fullName>
        <ecNumber evidence="6">4.2.1.136</ecNumber>
    </recommendedName>
    <alternativeName>
        <fullName evidence="6">ADP-dependent NAD(P)HX dehydratase</fullName>
    </alternativeName>
</protein>
<proteinExistence type="inferred from homology"/>
<evidence type="ECO:0000256" key="4">
    <source>
        <dbReference type="ARBA" id="ARBA00023027"/>
    </source>
</evidence>
<dbReference type="SUPFAM" id="SSF53613">
    <property type="entry name" value="Ribokinase-like"/>
    <property type="match status" value="1"/>
</dbReference>
<comment type="caution">
    <text evidence="8">The sequence shown here is derived from an EMBL/GenBank/DDBJ whole genome shotgun (WGS) entry which is preliminary data.</text>
</comment>
<comment type="subunit">
    <text evidence="6">Homotetramer.</text>
</comment>
<keyword evidence="8" id="KW-0418">Kinase</keyword>
<feature type="domain" description="YjeF C-terminal" evidence="7">
    <location>
        <begin position="8"/>
        <end position="290"/>
    </location>
</feature>
<dbReference type="NCBIfam" id="TIGR00196">
    <property type="entry name" value="yjeF_cterm"/>
    <property type="match status" value="1"/>
</dbReference>
<sequence>MMNQAPGSPEATVVTPALLREWRHKTSPRQTALVVGGAAAAPGAVILAGTAALRAGAGTLQLATAARHASAAGLSVPEAMVVALPETDDGAVSRTGDETLASYLDGARVLVIGPGLTDVDETGALLERLLPRVHEDARVVLDAYALGALSHDPALAKPVQDRLVLTPNTTEAAYLLGCDEDDLPDTPVAAQRIAERYRAVVTLMSCTAAPDGALWVDGSGHIGLATSGSGDVLAGLVGGFLARAGSLTQATCWAAHVHAVAGQRLIPGRGRVGLLARELLDQIPIVIAELSG</sequence>
<dbReference type="PROSITE" id="PS51383">
    <property type="entry name" value="YJEF_C_3"/>
    <property type="match status" value="1"/>
</dbReference>
<dbReference type="GO" id="GO:0052855">
    <property type="term" value="F:ADP-dependent NAD(P)H-hydrate dehydratase activity"/>
    <property type="evidence" value="ECO:0007669"/>
    <property type="project" value="UniProtKB-UniRule"/>
</dbReference>
<comment type="similarity">
    <text evidence="6">Belongs to the NnrD/CARKD family.</text>
</comment>
<comment type="catalytic activity">
    <reaction evidence="6">
        <text>(6S)-NADHX + ADP = AMP + phosphate + NADH + H(+)</text>
        <dbReference type="Rhea" id="RHEA:32223"/>
        <dbReference type="ChEBI" id="CHEBI:15378"/>
        <dbReference type="ChEBI" id="CHEBI:43474"/>
        <dbReference type="ChEBI" id="CHEBI:57945"/>
        <dbReference type="ChEBI" id="CHEBI:64074"/>
        <dbReference type="ChEBI" id="CHEBI:456215"/>
        <dbReference type="ChEBI" id="CHEBI:456216"/>
        <dbReference type="EC" id="4.2.1.136"/>
    </reaction>
</comment>
<feature type="binding site" evidence="6">
    <location>
        <position position="231"/>
    </location>
    <ligand>
        <name>(6S)-NADPHX</name>
        <dbReference type="ChEBI" id="CHEBI:64076"/>
    </ligand>
</feature>
<feature type="binding site" evidence="6">
    <location>
        <position position="115"/>
    </location>
    <ligand>
        <name>(6S)-NADPHX</name>
        <dbReference type="ChEBI" id="CHEBI:64076"/>
    </ligand>
</feature>
<keyword evidence="8" id="KW-0808">Transferase</keyword>
<keyword evidence="9" id="KW-1185">Reference proteome</keyword>
<dbReference type="Gene3D" id="3.40.1190.20">
    <property type="match status" value="1"/>
</dbReference>
<dbReference type="PANTHER" id="PTHR12592">
    <property type="entry name" value="ATP-DEPENDENT (S)-NAD(P)H-HYDRATE DEHYDRATASE FAMILY MEMBER"/>
    <property type="match status" value="1"/>
</dbReference>
<evidence type="ECO:0000313" key="9">
    <source>
        <dbReference type="Proteomes" id="UP000295444"/>
    </source>
</evidence>
<evidence type="ECO:0000256" key="2">
    <source>
        <dbReference type="ARBA" id="ARBA00022840"/>
    </source>
</evidence>
<keyword evidence="1 6" id="KW-0547">Nucleotide-binding</keyword>
<dbReference type="GO" id="GO:0005524">
    <property type="term" value="F:ATP binding"/>
    <property type="evidence" value="ECO:0007669"/>
    <property type="project" value="UniProtKB-KW"/>
</dbReference>
<comment type="cofactor">
    <cofactor evidence="6">
        <name>Mg(2+)</name>
        <dbReference type="ChEBI" id="CHEBI:18420"/>
    </cofactor>
</comment>
<organism evidence="8 9">
    <name type="scientific">Labedaea rhizosphaerae</name>
    <dbReference type="NCBI Taxonomy" id="598644"/>
    <lineage>
        <taxon>Bacteria</taxon>
        <taxon>Bacillati</taxon>
        <taxon>Actinomycetota</taxon>
        <taxon>Actinomycetes</taxon>
        <taxon>Pseudonocardiales</taxon>
        <taxon>Pseudonocardiaceae</taxon>
        <taxon>Labedaea</taxon>
    </lineage>
</organism>
<accession>A0A4R6SG79</accession>
<dbReference type="PANTHER" id="PTHR12592:SF0">
    <property type="entry name" value="ATP-DEPENDENT (S)-NAD(P)H-HYDRATE DEHYDRATASE"/>
    <property type="match status" value="1"/>
</dbReference>
<dbReference type="Proteomes" id="UP000295444">
    <property type="component" value="Unassembled WGS sequence"/>
</dbReference>
<dbReference type="AlphaFoldDB" id="A0A4R6SG79"/>
<keyword evidence="2 6" id="KW-0067">ATP-binding</keyword>
<feature type="binding site" evidence="6">
    <location>
        <position position="230"/>
    </location>
    <ligand>
        <name>AMP</name>
        <dbReference type="ChEBI" id="CHEBI:456215"/>
    </ligand>
</feature>
<evidence type="ECO:0000313" key="8">
    <source>
        <dbReference type="EMBL" id="TDQ00705.1"/>
    </source>
</evidence>